<name>A0A1X7EI46_9PROT</name>
<dbReference type="EMBL" id="FXAK01000002">
    <property type="protein sequence ID" value="SMF33893.1"/>
    <property type="molecule type" value="Genomic_DNA"/>
</dbReference>
<proteinExistence type="predicted"/>
<dbReference type="PANTHER" id="PTHR43072:SF8">
    <property type="entry name" value="ACYLTRANSFERASE FABY-RELATED"/>
    <property type="match status" value="1"/>
</dbReference>
<keyword evidence="2" id="KW-0808">Transferase</keyword>
<dbReference type="InterPro" id="IPR016181">
    <property type="entry name" value="Acyl_CoA_acyltransferase"/>
</dbReference>
<dbReference type="STRING" id="286727.SAMN02982917_1691"/>
<dbReference type="Proteomes" id="UP000192936">
    <property type="component" value="Unassembled WGS sequence"/>
</dbReference>
<gene>
    <name evidence="2" type="ORF">SAMN02982917_1691</name>
</gene>
<accession>A0A1X7EI46</accession>
<dbReference type="CDD" id="cd04301">
    <property type="entry name" value="NAT_SF"/>
    <property type="match status" value="1"/>
</dbReference>
<evidence type="ECO:0000259" key="1">
    <source>
        <dbReference type="PROSITE" id="PS51186"/>
    </source>
</evidence>
<dbReference type="PROSITE" id="PS51186">
    <property type="entry name" value="GNAT"/>
    <property type="match status" value="1"/>
</dbReference>
<organism evidence="2 3">
    <name type="scientific">Azospirillum oryzae</name>
    <dbReference type="NCBI Taxonomy" id="286727"/>
    <lineage>
        <taxon>Bacteria</taxon>
        <taxon>Pseudomonadati</taxon>
        <taxon>Pseudomonadota</taxon>
        <taxon>Alphaproteobacteria</taxon>
        <taxon>Rhodospirillales</taxon>
        <taxon>Azospirillaceae</taxon>
        <taxon>Azospirillum</taxon>
    </lineage>
</organism>
<dbReference type="Pfam" id="PF13420">
    <property type="entry name" value="Acetyltransf_4"/>
    <property type="match status" value="1"/>
</dbReference>
<dbReference type="Gene3D" id="3.40.630.30">
    <property type="match status" value="1"/>
</dbReference>
<protein>
    <submittedName>
        <fullName evidence="2">Phosphinothricin acetyltransferase</fullName>
    </submittedName>
</protein>
<dbReference type="AlphaFoldDB" id="A0A1X7EI46"/>
<sequence>MSAITVRASADADIPAITALYAHHVLHGTASFEEVPPDEAEIARRRADILARGLPYLVAECEGRLAGYAYAGPYRTRSAYRFTLENSVYVADGMGRRGIGRALMIPLLEMCEAAGYRRMIAAIGDSANHGSIGLHSACGFRHVGILPSVGFKFGRWLDGVLMERPLGEGSDSLPVERPAQP</sequence>
<reference evidence="2 3" key="1">
    <citation type="submission" date="2017-04" db="EMBL/GenBank/DDBJ databases">
        <authorList>
            <person name="Afonso C.L."/>
            <person name="Miller P.J."/>
            <person name="Scott M.A."/>
            <person name="Spackman E."/>
            <person name="Goraichik I."/>
            <person name="Dimitrov K.M."/>
            <person name="Suarez D.L."/>
            <person name="Swayne D.E."/>
        </authorList>
    </citation>
    <scope>NUCLEOTIDE SEQUENCE [LARGE SCALE GENOMIC DNA]</scope>
    <source>
        <strain evidence="2 3">A2P</strain>
    </source>
</reference>
<dbReference type="OrthoDB" id="5459937at2"/>
<dbReference type="SUPFAM" id="SSF55729">
    <property type="entry name" value="Acyl-CoA N-acyltransferases (Nat)"/>
    <property type="match status" value="1"/>
</dbReference>
<dbReference type="GO" id="GO:0016747">
    <property type="term" value="F:acyltransferase activity, transferring groups other than amino-acyl groups"/>
    <property type="evidence" value="ECO:0007669"/>
    <property type="project" value="InterPro"/>
</dbReference>
<evidence type="ECO:0000313" key="2">
    <source>
        <dbReference type="EMBL" id="SMF33893.1"/>
    </source>
</evidence>
<dbReference type="RefSeq" id="WP_085084154.1">
    <property type="nucleotide sequence ID" value="NZ_FXAK01000002.1"/>
</dbReference>
<dbReference type="PANTHER" id="PTHR43072">
    <property type="entry name" value="N-ACETYLTRANSFERASE"/>
    <property type="match status" value="1"/>
</dbReference>
<dbReference type="InterPro" id="IPR000182">
    <property type="entry name" value="GNAT_dom"/>
</dbReference>
<feature type="domain" description="N-acetyltransferase" evidence="1">
    <location>
        <begin position="4"/>
        <end position="167"/>
    </location>
</feature>
<evidence type="ECO:0000313" key="3">
    <source>
        <dbReference type="Proteomes" id="UP000192936"/>
    </source>
</evidence>